<reference evidence="2" key="1">
    <citation type="submission" date="2021-02" db="EMBL/GenBank/DDBJ databases">
        <title>PHA producing bacteria isolated from coastal sediment in Guangdong, Shenzhen.</title>
        <authorList>
            <person name="Zheng W."/>
            <person name="Yu S."/>
            <person name="Huang Y."/>
        </authorList>
    </citation>
    <scope>NUCLEOTIDE SEQUENCE</scope>
    <source>
        <strain evidence="2">TN14-10</strain>
    </source>
</reference>
<organism evidence="2 3">
    <name type="scientific">Parahaliea mediterranea</name>
    <dbReference type="NCBI Taxonomy" id="651086"/>
    <lineage>
        <taxon>Bacteria</taxon>
        <taxon>Pseudomonadati</taxon>
        <taxon>Pseudomonadota</taxon>
        <taxon>Gammaproteobacteria</taxon>
        <taxon>Cellvibrionales</taxon>
        <taxon>Halieaceae</taxon>
        <taxon>Parahaliea</taxon>
    </lineage>
</organism>
<evidence type="ECO:0000313" key="3">
    <source>
        <dbReference type="Proteomes" id="UP000664303"/>
    </source>
</evidence>
<sequence length="60" mass="6488">MASDGGGSTRAPTRCCGVFGIKPTRGVIRLLRLNGACKDVGHYDRHLNMEDVGRAVLYPE</sequence>
<protein>
    <recommendedName>
        <fullName evidence="1">Amidase domain-containing protein</fullName>
    </recommendedName>
</protein>
<dbReference type="InterPro" id="IPR036928">
    <property type="entry name" value="AS_sf"/>
</dbReference>
<evidence type="ECO:0000259" key="1">
    <source>
        <dbReference type="Pfam" id="PF01425"/>
    </source>
</evidence>
<feature type="domain" description="Amidase" evidence="1">
    <location>
        <begin position="2"/>
        <end position="37"/>
    </location>
</feature>
<keyword evidence="3" id="KW-1185">Reference proteome</keyword>
<gene>
    <name evidence="2" type="ORF">JYP50_08130</name>
</gene>
<evidence type="ECO:0000313" key="2">
    <source>
        <dbReference type="EMBL" id="MBN7796555.1"/>
    </source>
</evidence>
<dbReference type="Pfam" id="PF01425">
    <property type="entry name" value="Amidase"/>
    <property type="match status" value="1"/>
</dbReference>
<dbReference type="InterPro" id="IPR023631">
    <property type="entry name" value="Amidase_dom"/>
</dbReference>
<dbReference type="Proteomes" id="UP000664303">
    <property type="component" value="Unassembled WGS sequence"/>
</dbReference>
<proteinExistence type="predicted"/>
<name>A0A939DEC0_9GAMM</name>
<dbReference type="SUPFAM" id="SSF75304">
    <property type="entry name" value="Amidase signature (AS) enzymes"/>
    <property type="match status" value="1"/>
</dbReference>
<dbReference type="AlphaFoldDB" id="A0A939DEC0"/>
<dbReference type="Gene3D" id="3.90.1300.10">
    <property type="entry name" value="Amidase signature (AS) domain"/>
    <property type="match status" value="1"/>
</dbReference>
<comment type="caution">
    <text evidence="2">The sequence shown here is derived from an EMBL/GenBank/DDBJ whole genome shotgun (WGS) entry which is preliminary data.</text>
</comment>
<accession>A0A939DEC0</accession>
<dbReference type="EMBL" id="JAFKCZ010000005">
    <property type="protein sequence ID" value="MBN7796555.1"/>
    <property type="molecule type" value="Genomic_DNA"/>
</dbReference>